<dbReference type="AlphaFoldDB" id="A0A2Y9BUH4"/>
<evidence type="ECO:0000256" key="6">
    <source>
        <dbReference type="ARBA" id="ARBA00023002"/>
    </source>
</evidence>
<dbReference type="OrthoDB" id="5168853at2"/>
<keyword evidence="6" id="KW-0560">Oxidoreductase</keyword>
<dbReference type="SUPFAM" id="SSF51905">
    <property type="entry name" value="FAD/NAD(P)-binding domain"/>
    <property type="match status" value="2"/>
</dbReference>
<dbReference type="InterPro" id="IPR036188">
    <property type="entry name" value="FAD/NAD-bd_sf"/>
</dbReference>
<evidence type="ECO:0000256" key="4">
    <source>
        <dbReference type="ARBA" id="ARBA00022827"/>
    </source>
</evidence>
<evidence type="ECO:0000256" key="2">
    <source>
        <dbReference type="ARBA" id="ARBA00010139"/>
    </source>
</evidence>
<keyword evidence="7" id="KW-0503">Monooxygenase</keyword>
<evidence type="ECO:0000313" key="9">
    <source>
        <dbReference type="Proteomes" id="UP000250028"/>
    </source>
</evidence>
<dbReference type="PRINTS" id="PR00368">
    <property type="entry name" value="FADPNR"/>
</dbReference>
<dbReference type="PANTHER" id="PTHR43872:SF1">
    <property type="entry name" value="MONOOXYGENASE, PUTATIVE (AFU_ORTHOLOGUE AFUA_8G02570)-RELATED"/>
    <property type="match status" value="1"/>
</dbReference>
<dbReference type="InterPro" id="IPR051820">
    <property type="entry name" value="FAD-binding_MO"/>
</dbReference>
<name>A0A2Y9BUH4_9MICO</name>
<dbReference type="Pfam" id="PF13738">
    <property type="entry name" value="Pyr_redox_3"/>
    <property type="match status" value="1"/>
</dbReference>
<evidence type="ECO:0000256" key="5">
    <source>
        <dbReference type="ARBA" id="ARBA00022857"/>
    </source>
</evidence>
<dbReference type="RefSeq" id="WP_109687172.1">
    <property type="nucleotide sequence ID" value="NZ_QGDN01000001.1"/>
</dbReference>
<gene>
    <name evidence="8" type="ORF">SAMN04489750_3082</name>
</gene>
<accession>A0A2Y9BUH4</accession>
<sequence>MSQVLDTAESAAQVEEHDIVIIGAGLSGIDAAYRVQTQNPGKDYVILEARSALGGTWDLFRYPGVRSDSDMYTLGFPFEPWPGPDAIADGDKILKYLQDTASKYGIDEHIVYDSKVTDAAWDSADGHWTLEVTGASGSRTVRTKFVYWSGGYYSYDNPNNPTFPGQESFEGTIVHPQFWPEDLDYEGKRVIIIGSGATAITLAPSMAKRGAEVTMLQRSPSYVITQPGKDPIALSLKKLEGKLGKEKVYNIVRMRYAGMTLGFYEFTRRAPKLATKVLLNQVKAQLAGSGVDMKHFTPRYKPWDQRVCVVPNADLFREIRSGRMSVVTDTIDSFVPEGIRISSGEVLKADIIVTATGLRMQLGGGMTLKVDGQEVDLADRFAYRGAMIEGVPNLAICVGYINSSWTLRADMLAQFFTTFVNHVDNGGYSFGYPVNSGAPMEPLPFMDATSTYIQRDIWDFPKVGARDPWAVKQNFFSERKTLGKKNVTDDMVYVRAGEARKPADDVHTGVTQPESVPA</sequence>
<organism evidence="8 9">
    <name type="scientific">Branchiibius hedensis</name>
    <dbReference type="NCBI Taxonomy" id="672460"/>
    <lineage>
        <taxon>Bacteria</taxon>
        <taxon>Bacillati</taxon>
        <taxon>Actinomycetota</taxon>
        <taxon>Actinomycetes</taxon>
        <taxon>Micrococcales</taxon>
        <taxon>Dermacoccaceae</taxon>
        <taxon>Branchiibius</taxon>
    </lineage>
</organism>
<dbReference type="EMBL" id="UESZ01000001">
    <property type="protein sequence ID" value="SSA35712.1"/>
    <property type="molecule type" value="Genomic_DNA"/>
</dbReference>
<evidence type="ECO:0000256" key="1">
    <source>
        <dbReference type="ARBA" id="ARBA00001974"/>
    </source>
</evidence>
<dbReference type="PANTHER" id="PTHR43872">
    <property type="entry name" value="MONOOXYGENASE, PUTATIVE (AFU_ORTHOLOGUE AFUA_8G02570)-RELATED"/>
    <property type="match status" value="1"/>
</dbReference>
<keyword evidence="4" id="KW-0274">FAD</keyword>
<evidence type="ECO:0000313" key="8">
    <source>
        <dbReference type="EMBL" id="SSA35712.1"/>
    </source>
</evidence>
<keyword evidence="9" id="KW-1185">Reference proteome</keyword>
<reference evidence="9" key="1">
    <citation type="submission" date="2016-10" db="EMBL/GenBank/DDBJ databases">
        <authorList>
            <person name="Varghese N."/>
            <person name="Submissions S."/>
        </authorList>
    </citation>
    <scope>NUCLEOTIDE SEQUENCE [LARGE SCALE GENOMIC DNA]</scope>
    <source>
        <strain evidence="9">DSM 22951</strain>
    </source>
</reference>
<dbReference type="FunFam" id="3.50.50.60:FF:000228">
    <property type="entry name" value="FAD-containing monooxygenase EthA"/>
    <property type="match status" value="1"/>
</dbReference>
<evidence type="ECO:0000256" key="7">
    <source>
        <dbReference type="ARBA" id="ARBA00023033"/>
    </source>
</evidence>
<proteinExistence type="inferred from homology"/>
<keyword evidence="3" id="KW-0285">Flavoprotein</keyword>
<dbReference type="Gene3D" id="3.50.50.60">
    <property type="entry name" value="FAD/NAD(P)-binding domain"/>
    <property type="match status" value="2"/>
</dbReference>
<protein>
    <submittedName>
        <fullName evidence="8">Predicted flavoprotein CzcO associated with the cation diffusion facilitator CzcD</fullName>
    </submittedName>
</protein>
<dbReference type="Proteomes" id="UP000250028">
    <property type="component" value="Unassembled WGS sequence"/>
</dbReference>
<evidence type="ECO:0000256" key="3">
    <source>
        <dbReference type="ARBA" id="ARBA00022630"/>
    </source>
</evidence>
<keyword evidence="5" id="KW-0521">NADP</keyword>
<dbReference type="PRINTS" id="PR00411">
    <property type="entry name" value="PNDRDTASEI"/>
</dbReference>
<comment type="cofactor">
    <cofactor evidence="1">
        <name>FAD</name>
        <dbReference type="ChEBI" id="CHEBI:57692"/>
    </cofactor>
</comment>
<comment type="similarity">
    <text evidence="2">Belongs to the FAD-binding monooxygenase family.</text>
</comment>
<dbReference type="GO" id="GO:0004497">
    <property type="term" value="F:monooxygenase activity"/>
    <property type="evidence" value="ECO:0007669"/>
    <property type="project" value="UniProtKB-KW"/>
</dbReference>